<dbReference type="InterPro" id="IPR011051">
    <property type="entry name" value="RmlC_Cupin_sf"/>
</dbReference>
<comment type="caution">
    <text evidence="1">The sequence shown here is derived from an EMBL/GenBank/DDBJ whole genome shotgun (WGS) entry which is preliminary data.</text>
</comment>
<dbReference type="Gene3D" id="2.60.120.10">
    <property type="entry name" value="Jelly Rolls"/>
    <property type="match status" value="1"/>
</dbReference>
<keyword evidence="2" id="KW-1185">Reference proteome</keyword>
<dbReference type="InterPro" id="IPR014710">
    <property type="entry name" value="RmlC-like_jellyroll"/>
</dbReference>
<dbReference type="RefSeq" id="WP_158664649.1">
    <property type="nucleotide sequence ID" value="NZ_JABWRS010000009.1"/>
</dbReference>
<evidence type="ECO:0000313" key="2">
    <source>
        <dbReference type="Proteomes" id="UP000628086"/>
    </source>
</evidence>
<name>A0ABR6V8V0_9PSED</name>
<gene>
    <name evidence="1" type="ORF">HU747_14175</name>
</gene>
<reference evidence="1 2" key="1">
    <citation type="journal article" date="2020" name="Microorganisms">
        <title>Reliable Identification of Environmental Pseudomonas Isolates Using the rpoD Gene.</title>
        <authorList>
            <consortium name="The Broad Institute Genome Sequencing Platform"/>
            <person name="Girard L."/>
            <person name="Lood C."/>
            <person name="Rokni-Zadeh H."/>
            <person name="van Noort V."/>
            <person name="Lavigne R."/>
            <person name="De Mot R."/>
        </authorList>
    </citation>
    <scope>NUCLEOTIDE SEQUENCE [LARGE SCALE GENOMIC DNA]</scope>
    <source>
        <strain evidence="1 2">RW7P2</strain>
    </source>
</reference>
<accession>A0ABR6V8V0</accession>
<dbReference type="EMBL" id="JABWRS010000009">
    <property type="protein sequence ID" value="MBC3476735.1"/>
    <property type="molecule type" value="Genomic_DNA"/>
</dbReference>
<dbReference type="Proteomes" id="UP000628086">
    <property type="component" value="Unassembled WGS sequence"/>
</dbReference>
<dbReference type="SUPFAM" id="SSF51182">
    <property type="entry name" value="RmlC-like cupins"/>
    <property type="match status" value="1"/>
</dbReference>
<sequence>MSTLERFVSNVRSSWGPMSTELVAACQQQLDDLVNADCSEQWLALLHLEAAVQKELYRDPEHGFILLAYTEPAGLYRQPHDHGRGWAIYAVQHGAVEVGTYARIEDQNGDVKLIKRGSTVIHAGESQVYLPGDIHDTRCLGSQALIFRLTDRDLKKEDKEARRMTRYVEQAGNWVPETRQ</sequence>
<organism evidence="1 2">
    <name type="scientific">Pseudomonas taiwanensis</name>
    <dbReference type="NCBI Taxonomy" id="470150"/>
    <lineage>
        <taxon>Bacteria</taxon>
        <taxon>Pseudomonadati</taxon>
        <taxon>Pseudomonadota</taxon>
        <taxon>Gammaproteobacteria</taxon>
        <taxon>Pseudomonadales</taxon>
        <taxon>Pseudomonadaceae</taxon>
        <taxon>Pseudomonas</taxon>
    </lineage>
</organism>
<proteinExistence type="predicted"/>
<protein>
    <submittedName>
        <fullName evidence="1">Uncharacterized protein</fullName>
    </submittedName>
</protein>
<evidence type="ECO:0000313" key="1">
    <source>
        <dbReference type="EMBL" id="MBC3476735.1"/>
    </source>
</evidence>